<dbReference type="PROSITE" id="PS00622">
    <property type="entry name" value="HTH_LUXR_1"/>
    <property type="match status" value="1"/>
</dbReference>
<gene>
    <name evidence="5" type="ORF">SAMN05192584_104343</name>
</gene>
<evidence type="ECO:0000256" key="1">
    <source>
        <dbReference type="ARBA" id="ARBA00023015"/>
    </source>
</evidence>
<keyword evidence="6" id="KW-1185">Reference proteome</keyword>
<evidence type="ECO:0000313" key="6">
    <source>
        <dbReference type="Proteomes" id="UP000198928"/>
    </source>
</evidence>
<dbReference type="PANTHER" id="PTHR44688:SF16">
    <property type="entry name" value="DNA-BINDING TRANSCRIPTIONAL ACTIVATOR DEVR_DOSR"/>
    <property type="match status" value="1"/>
</dbReference>
<evidence type="ECO:0000259" key="4">
    <source>
        <dbReference type="PROSITE" id="PS50043"/>
    </source>
</evidence>
<protein>
    <submittedName>
        <fullName evidence="5">Regulatory protein, luxR family</fullName>
    </submittedName>
</protein>
<keyword evidence="3" id="KW-0804">Transcription</keyword>
<dbReference type="Gene3D" id="1.25.40.10">
    <property type="entry name" value="Tetratricopeptide repeat domain"/>
    <property type="match status" value="1"/>
</dbReference>
<dbReference type="InterPro" id="IPR016032">
    <property type="entry name" value="Sig_transdc_resp-reg_C-effctor"/>
</dbReference>
<dbReference type="InterPro" id="IPR011990">
    <property type="entry name" value="TPR-like_helical_dom_sf"/>
</dbReference>
<dbReference type="InterPro" id="IPR036388">
    <property type="entry name" value="WH-like_DNA-bd_sf"/>
</dbReference>
<dbReference type="GO" id="GO:0006355">
    <property type="term" value="P:regulation of DNA-templated transcription"/>
    <property type="evidence" value="ECO:0007669"/>
    <property type="project" value="InterPro"/>
</dbReference>
<sequence length="239" mass="25400">MGAFPQPGLALLRLAQGRTEDALAAVHRVAAETEHDLVRRSRVLAAYAEIALAAGDTGTARDAAAELARAADGLAAPYLRAVAAGARGAVLLAEGEVEGAGEALRDAWSAWQELEVPYEAARVRLLRAEVFRALGDHDSAGMELESARAVFERLGAAPQLTRVDRLSRRGAAHRLPGGLTPREAEVLRHVAAGATNREIAAALVISEKTVARHLNNMFHKLDVCSRAAATAYAYEHHLV</sequence>
<dbReference type="SUPFAM" id="SSF46894">
    <property type="entry name" value="C-terminal effector domain of the bipartite response regulators"/>
    <property type="match status" value="1"/>
</dbReference>
<feature type="domain" description="HTH luxR-type" evidence="4">
    <location>
        <begin position="172"/>
        <end position="237"/>
    </location>
</feature>
<organism evidence="5 6">
    <name type="scientific">Streptomyces pini</name>
    <dbReference type="NCBI Taxonomy" id="1520580"/>
    <lineage>
        <taxon>Bacteria</taxon>
        <taxon>Bacillati</taxon>
        <taxon>Actinomycetota</taxon>
        <taxon>Actinomycetes</taxon>
        <taxon>Kitasatosporales</taxon>
        <taxon>Streptomycetaceae</taxon>
        <taxon>Streptomyces</taxon>
    </lineage>
</organism>
<dbReference type="Proteomes" id="UP000198928">
    <property type="component" value="Unassembled WGS sequence"/>
</dbReference>
<dbReference type="AlphaFoldDB" id="A0A1I3XW58"/>
<dbReference type="InterPro" id="IPR000792">
    <property type="entry name" value="Tscrpt_reg_LuxR_C"/>
</dbReference>
<evidence type="ECO:0000313" key="5">
    <source>
        <dbReference type="EMBL" id="SFK23509.1"/>
    </source>
</evidence>
<dbReference type="EMBL" id="FOSG01000004">
    <property type="protein sequence ID" value="SFK23509.1"/>
    <property type="molecule type" value="Genomic_DNA"/>
</dbReference>
<evidence type="ECO:0000256" key="3">
    <source>
        <dbReference type="ARBA" id="ARBA00023163"/>
    </source>
</evidence>
<accession>A0A1I3XW58</accession>
<dbReference type="PANTHER" id="PTHR44688">
    <property type="entry name" value="DNA-BINDING TRANSCRIPTIONAL ACTIVATOR DEVR_DOSR"/>
    <property type="match status" value="1"/>
</dbReference>
<dbReference type="Pfam" id="PF00196">
    <property type="entry name" value="GerE"/>
    <property type="match status" value="1"/>
</dbReference>
<dbReference type="Gene3D" id="1.10.10.10">
    <property type="entry name" value="Winged helix-like DNA-binding domain superfamily/Winged helix DNA-binding domain"/>
    <property type="match status" value="1"/>
</dbReference>
<dbReference type="CDD" id="cd06170">
    <property type="entry name" value="LuxR_C_like"/>
    <property type="match status" value="1"/>
</dbReference>
<keyword evidence="2" id="KW-0238">DNA-binding</keyword>
<dbReference type="PRINTS" id="PR00038">
    <property type="entry name" value="HTHLUXR"/>
</dbReference>
<name>A0A1I3XW58_9ACTN</name>
<evidence type="ECO:0000256" key="2">
    <source>
        <dbReference type="ARBA" id="ARBA00023125"/>
    </source>
</evidence>
<dbReference type="GO" id="GO:0003677">
    <property type="term" value="F:DNA binding"/>
    <property type="evidence" value="ECO:0007669"/>
    <property type="project" value="UniProtKB-KW"/>
</dbReference>
<proteinExistence type="predicted"/>
<reference evidence="6" key="1">
    <citation type="submission" date="2016-10" db="EMBL/GenBank/DDBJ databases">
        <authorList>
            <person name="Varghese N."/>
            <person name="Submissions S."/>
        </authorList>
    </citation>
    <scope>NUCLEOTIDE SEQUENCE [LARGE SCALE GENOMIC DNA]</scope>
    <source>
        <strain evidence="6">PL19</strain>
    </source>
</reference>
<dbReference type="SMART" id="SM00421">
    <property type="entry name" value="HTH_LUXR"/>
    <property type="match status" value="1"/>
</dbReference>
<dbReference type="PROSITE" id="PS50043">
    <property type="entry name" value="HTH_LUXR_2"/>
    <property type="match status" value="1"/>
</dbReference>
<dbReference type="SUPFAM" id="SSF48452">
    <property type="entry name" value="TPR-like"/>
    <property type="match status" value="1"/>
</dbReference>
<keyword evidence="1" id="KW-0805">Transcription regulation</keyword>